<feature type="transmembrane region" description="Helical" evidence="1">
    <location>
        <begin position="12"/>
        <end position="33"/>
    </location>
</feature>
<sequence length="266" mass="31378">MTISTFDYFARAIIYVNGAISYLMNVILIHTILKYSKPHMGTYKYLMIIFVVFNMMYTAVHISVMPNMHVEDYGFVVFPTSWMFQGLMAPSHWGMITYCSMFCGSLVLITYHFTYRYLLICKNHLLFLYNDITYFPIHFTIWIYWTLQSSSMSEKSRRLQKELFKALIIQTIIPAIFEYSPCALTFLTPLFHIPFGRLCNYVPIAISFYPILDPICIIYFIKDYRYALLGRWLTRQQSVYENSTKQSKVRDCSVVSNQIQNSDTQQ</sequence>
<evidence type="ECO:0000313" key="2">
    <source>
        <dbReference type="EMBL" id="CAJ0573972.1"/>
    </source>
</evidence>
<keyword evidence="1" id="KW-0472">Membrane</keyword>
<feature type="transmembrane region" description="Helical" evidence="1">
    <location>
        <begin position="198"/>
        <end position="221"/>
    </location>
</feature>
<dbReference type="PANTHER" id="PTHR22943:SF248">
    <property type="entry name" value="SEVEN TM RECEPTOR"/>
    <property type="match status" value="1"/>
</dbReference>
<evidence type="ECO:0000313" key="3">
    <source>
        <dbReference type="Proteomes" id="UP001177023"/>
    </source>
</evidence>
<dbReference type="Proteomes" id="UP001177023">
    <property type="component" value="Unassembled WGS sequence"/>
</dbReference>
<dbReference type="EMBL" id="CATQJA010002625">
    <property type="protein sequence ID" value="CAJ0573972.1"/>
    <property type="molecule type" value="Genomic_DNA"/>
</dbReference>
<comment type="caution">
    <text evidence="2">The sequence shown here is derived from an EMBL/GenBank/DDBJ whole genome shotgun (WGS) entry which is preliminary data.</text>
</comment>
<feature type="transmembrane region" description="Helical" evidence="1">
    <location>
        <begin position="125"/>
        <end position="147"/>
    </location>
</feature>
<keyword evidence="3" id="KW-1185">Reference proteome</keyword>
<keyword evidence="1" id="KW-0812">Transmembrane</keyword>
<dbReference type="SUPFAM" id="SSF81321">
    <property type="entry name" value="Family A G protein-coupled receptor-like"/>
    <property type="match status" value="1"/>
</dbReference>
<feature type="transmembrane region" description="Helical" evidence="1">
    <location>
        <begin position="45"/>
        <end position="64"/>
    </location>
</feature>
<feature type="non-terminal residue" evidence="2">
    <location>
        <position position="266"/>
    </location>
</feature>
<dbReference type="PANTHER" id="PTHR22943">
    <property type="entry name" value="7-TRANSMEMBRANE DOMAIN RECEPTOR C.ELEGANS"/>
    <property type="match status" value="1"/>
</dbReference>
<protein>
    <submittedName>
        <fullName evidence="2">Uncharacterized protein</fullName>
    </submittedName>
</protein>
<organism evidence="2 3">
    <name type="scientific">Mesorhabditis spiculigera</name>
    <dbReference type="NCBI Taxonomy" id="96644"/>
    <lineage>
        <taxon>Eukaryota</taxon>
        <taxon>Metazoa</taxon>
        <taxon>Ecdysozoa</taxon>
        <taxon>Nematoda</taxon>
        <taxon>Chromadorea</taxon>
        <taxon>Rhabditida</taxon>
        <taxon>Rhabditina</taxon>
        <taxon>Rhabditomorpha</taxon>
        <taxon>Rhabditoidea</taxon>
        <taxon>Rhabditidae</taxon>
        <taxon>Mesorhabditinae</taxon>
        <taxon>Mesorhabditis</taxon>
    </lineage>
</organism>
<proteinExistence type="predicted"/>
<accession>A0AA36CRI2</accession>
<gene>
    <name evidence="2" type="ORF">MSPICULIGERA_LOCUS12316</name>
</gene>
<dbReference type="AlphaFoldDB" id="A0AA36CRI2"/>
<dbReference type="Pfam" id="PF10326">
    <property type="entry name" value="7TM_GPCR_Str"/>
    <property type="match status" value="1"/>
</dbReference>
<reference evidence="2" key="1">
    <citation type="submission" date="2023-06" db="EMBL/GenBank/DDBJ databases">
        <authorList>
            <person name="Delattre M."/>
        </authorList>
    </citation>
    <scope>NUCLEOTIDE SEQUENCE</scope>
    <source>
        <strain evidence="2">AF72</strain>
    </source>
</reference>
<feature type="transmembrane region" description="Helical" evidence="1">
    <location>
        <begin position="167"/>
        <end position="191"/>
    </location>
</feature>
<keyword evidence="1" id="KW-1133">Transmembrane helix</keyword>
<name>A0AA36CRI2_9BILA</name>
<evidence type="ECO:0000256" key="1">
    <source>
        <dbReference type="SAM" id="Phobius"/>
    </source>
</evidence>
<dbReference type="InterPro" id="IPR019428">
    <property type="entry name" value="7TM_GPCR_serpentine_rcpt_Str"/>
</dbReference>
<feature type="transmembrane region" description="Helical" evidence="1">
    <location>
        <begin position="92"/>
        <end position="113"/>
    </location>
</feature>